<dbReference type="InterPro" id="IPR014014">
    <property type="entry name" value="RNA_helicase_DEAD_Q_motif"/>
</dbReference>
<protein>
    <recommendedName>
        <fullName evidence="10">ATP-dependent RNA helicase</fullName>
        <ecNumber evidence="10">3.6.4.13</ecNumber>
    </recommendedName>
</protein>
<dbReference type="PANTHER" id="PTHR24031">
    <property type="entry name" value="RNA HELICASE"/>
    <property type="match status" value="1"/>
</dbReference>
<keyword evidence="7 10" id="KW-0694">RNA-binding</keyword>
<keyword evidence="3 9" id="KW-0547">Nucleotide-binding</keyword>
<evidence type="ECO:0000256" key="3">
    <source>
        <dbReference type="ARBA" id="ARBA00022741"/>
    </source>
</evidence>
<dbReference type="SUPFAM" id="SSF52540">
    <property type="entry name" value="P-loop containing nucleoside triphosphate hydrolases"/>
    <property type="match status" value="2"/>
</dbReference>
<dbReference type="GO" id="GO:0003723">
    <property type="term" value="F:RNA binding"/>
    <property type="evidence" value="ECO:0007669"/>
    <property type="project" value="UniProtKB-UniRule"/>
</dbReference>
<dbReference type="SMART" id="SM00487">
    <property type="entry name" value="DEXDc"/>
    <property type="match status" value="1"/>
</dbReference>
<dbReference type="RefSeq" id="XP_040722565.1">
    <property type="nucleotide sequence ID" value="XM_040866199.1"/>
</dbReference>
<keyword evidence="4 9" id="KW-0378">Hydrolase</keyword>
<dbReference type="InterPro" id="IPR011545">
    <property type="entry name" value="DEAD/DEAH_box_helicase_dom"/>
</dbReference>
<evidence type="ECO:0000256" key="8">
    <source>
        <dbReference type="PROSITE-ProRule" id="PRU00552"/>
    </source>
</evidence>
<dbReference type="Gene3D" id="3.40.50.300">
    <property type="entry name" value="P-loop containing nucleotide triphosphate hydrolases"/>
    <property type="match status" value="2"/>
</dbReference>
<dbReference type="GO" id="GO:0006364">
    <property type="term" value="P:rRNA processing"/>
    <property type="evidence" value="ECO:0007669"/>
    <property type="project" value="UniProtKB-KW"/>
</dbReference>
<dbReference type="GO" id="GO:0003724">
    <property type="term" value="F:RNA helicase activity"/>
    <property type="evidence" value="ECO:0007669"/>
    <property type="project" value="UniProtKB-EC"/>
</dbReference>
<reference evidence="15 16" key="1">
    <citation type="submission" date="2016-07" db="EMBL/GenBank/DDBJ databases">
        <title>Pervasive Adenine N6-methylation of Active Genes in Fungi.</title>
        <authorList>
            <consortium name="DOE Joint Genome Institute"/>
            <person name="Mondo S.J."/>
            <person name="Dannebaum R.O."/>
            <person name="Kuo R.C."/>
            <person name="Labutti K."/>
            <person name="Haridas S."/>
            <person name="Kuo A."/>
            <person name="Salamov A."/>
            <person name="Ahrendt S.R."/>
            <person name="Lipzen A."/>
            <person name="Sullivan W."/>
            <person name="Andreopoulos W.B."/>
            <person name="Clum A."/>
            <person name="Lindquist E."/>
            <person name="Daum C."/>
            <person name="Ramamoorthy G.K."/>
            <person name="Gryganskyi A."/>
            <person name="Culley D."/>
            <person name="Magnuson J.K."/>
            <person name="James T.Y."/>
            <person name="O'Malley M.A."/>
            <person name="Stajich J.E."/>
            <person name="Spatafora J.W."/>
            <person name="Visel A."/>
            <person name="Grigoriev I.V."/>
        </authorList>
    </citation>
    <scope>NUCLEOTIDE SEQUENCE [LARGE SCALE GENOMIC DNA]</scope>
    <source>
        <strain evidence="15 16">12-1054</strain>
    </source>
</reference>
<dbReference type="InterPro" id="IPR027417">
    <property type="entry name" value="P-loop_NTPase"/>
</dbReference>
<feature type="compositionally biased region" description="Polar residues" evidence="11">
    <location>
        <begin position="27"/>
        <end position="43"/>
    </location>
</feature>
<evidence type="ECO:0000259" key="13">
    <source>
        <dbReference type="PROSITE" id="PS51194"/>
    </source>
</evidence>
<evidence type="ECO:0000313" key="16">
    <source>
        <dbReference type="Proteomes" id="UP000193685"/>
    </source>
</evidence>
<evidence type="ECO:0000256" key="7">
    <source>
        <dbReference type="ARBA" id="ARBA00022884"/>
    </source>
</evidence>
<evidence type="ECO:0000259" key="12">
    <source>
        <dbReference type="PROSITE" id="PS51192"/>
    </source>
</evidence>
<dbReference type="PROSITE" id="PS51195">
    <property type="entry name" value="Q_MOTIF"/>
    <property type="match status" value="1"/>
</dbReference>
<evidence type="ECO:0000259" key="14">
    <source>
        <dbReference type="PROSITE" id="PS51195"/>
    </source>
</evidence>
<dbReference type="EMBL" id="MCFI01000023">
    <property type="protein sequence ID" value="ORY76302.1"/>
    <property type="molecule type" value="Genomic_DNA"/>
</dbReference>
<feature type="domain" description="Helicase ATP-binding" evidence="12">
    <location>
        <begin position="94"/>
        <end position="272"/>
    </location>
</feature>
<dbReference type="SMART" id="SM00490">
    <property type="entry name" value="HELICc"/>
    <property type="match status" value="1"/>
</dbReference>
<comment type="catalytic activity">
    <reaction evidence="10">
        <text>ATP + H2O = ADP + phosphate + H(+)</text>
        <dbReference type="Rhea" id="RHEA:13065"/>
        <dbReference type="ChEBI" id="CHEBI:15377"/>
        <dbReference type="ChEBI" id="CHEBI:15378"/>
        <dbReference type="ChEBI" id="CHEBI:30616"/>
        <dbReference type="ChEBI" id="CHEBI:43474"/>
        <dbReference type="ChEBI" id="CHEBI:456216"/>
        <dbReference type="EC" id="3.6.4.13"/>
    </reaction>
</comment>
<dbReference type="OrthoDB" id="193716at2759"/>
<sequence>MKVEGRGRGAARSARGRGAGKPFGARPSSSSSQGANGHQQSATGMHAPIVPSVPLETELSSRSFASAPISPILMRTILDNLKFDKMTPVQAATLDDLLQKQDCLVQAKTGTGKTLAFLIPAIEEMIKSPVRGISLLVITPTRELAQQIAKEAAGLLQNLPKYRIGIAIGGTNKDKEQRVIRGGRDILIATPGRLIDHLDEETVVDQFQQLKTLVLDEADRLLDMGFMPSLQQIVRALPDKQKTGRQGMLFSATIAAHVQKVAGLVLSPGYKFISTIPEGESNTHERVPQMLVTVPLFTDVAPAMIAALHHECTDDTFKAIVFAPTAAMADWYGAIIERFKTLPPVSVLHSRISQSKRTSITNAFRGCKAGILVATDVIARGIDFPDVSDVFQVGIPAAREDYIHRLGRTARAGKEGRGILIVAEPETFFPRFTLKDIQFQQMPVDSVKFRREVDQQAQSIGGFEKPYQAWMGYYKNHLRAMKWDTAELVRQANTFAIEALKAPEVPSLQRKIIGKMGLKGVPGLNIRPNDSMPSGARGGGEGRSGGSGGRGGRR</sequence>
<keyword evidence="5 9" id="KW-0347">Helicase</keyword>
<keyword evidence="16" id="KW-1185">Reference proteome</keyword>
<dbReference type="InterPro" id="IPR001650">
    <property type="entry name" value="Helicase_C-like"/>
</dbReference>
<dbReference type="GO" id="GO:0016787">
    <property type="term" value="F:hydrolase activity"/>
    <property type="evidence" value="ECO:0007669"/>
    <property type="project" value="UniProtKB-KW"/>
</dbReference>
<dbReference type="AlphaFoldDB" id="A0A1Y2EXG1"/>
<comment type="caution">
    <text evidence="15">The sequence shown here is derived from an EMBL/GenBank/DDBJ whole genome shotgun (WGS) entry which is preliminary data.</text>
</comment>
<dbReference type="Proteomes" id="UP000193685">
    <property type="component" value="Unassembled WGS sequence"/>
</dbReference>
<dbReference type="STRING" id="56484.A0A1Y2EXG1"/>
<feature type="compositionally biased region" description="Gly residues" evidence="11">
    <location>
        <begin position="536"/>
        <end position="554"/>
    </location>
</feature>
<gene>
    <name evidence="15" type="ORF">BCR37DRAFT_163605</name>
</gene>
<dbReference type="GO" id="GO:0005524">
    <property type="term" value="F:ATP binding"/>
    <property type="evidence" value="ECO:0007669"/>
    <property type="project" value="UniProtKB-UniRule"/>
</dbReference>
<comment type="subcellular location">
    <subcellularLocation>
        <location evidence="1">Nucleus</location>
        <location evidence="1">Nucleolus</location>
    </subcellularLocation>
</comment>
<comment type="domain">
    <text evidence="10">The Q motif is unique to and characteristic of the DEAD box family of RNA helicases and controls ATP binding and hydrolysis.</text>
</comment>
<comment type="similarity">
    <text evidence="9">Belongs to the DEAD box helicase family.</text>
</comment>
<evidence type="ECO:0000256" key="4">
    <source>
        <dbReference type="ARBA" id="ARBA00022801"/>
    </source>
</evidence>
<dbReference type="CDD" id="cd18787">
    <property type="entry name" value="SF2_C_DEAD"/>
    <property type="match status" value="1"/>
</dbReference>
<accession>A0A1Y2EXG1</accession>
<dbReference type="GO" id="GO:0005730">
    <property type="term" value="C:nucleolus"/>
    <property type="evidence" value="ECO:0007669"/>
    <property type="project" value="UniProtKB-SubCell"/>
</dbReference>
<evidence type="ECO:0000256" key="1">
    <source>
        <dbReference type="ARBA" id="ARBA00004604"/>
    </source>
</evidence>
<evidence type="ECO:0000256" key="6">
    <source>
        <dbReference type="ARBA" id="ARBA00022840"/>
    </source>
</evidence>
<evidence type="ECO:0000313" key="15">
    <source>
        <dbReference type="EMBL" id="ORY76302.1"/>
    </source>
</evidence>
<dbReference type="InterPro" id="IPR014001">
    <property type="entry name" value="Helicase_ATP-bd"/>
</dbReference>
<comment type="function">
    <text evidence="10">RNA helicase.</text>
</comment>
<dbReference type="InterPro" id="IPR000629">
    <property type="entry name" value="RNA-helicase_DEAD-box_CS"/>
</dbReference>
<feature type="region of interest" description="Disordered" evidence="11">
    <location>
        <begin position="1"/>
        <end position="45"/>
    </location>
</feature>
<evidence type="ECO:0000256" key="10">
    <source>
        <dbReference type="RuleBase" id="RU365068"/>
    </source>
</evidence>
<dbReference type="Pfam" id="PF00271">
    <property type="entry name" value="Helicase_C"/>
    <property type="match status" value="1"/>
</dbReference>
<dbReference type="PROSITE" id="PS51192">
    <property type="entry name" value="HELICASE_ATP_BIND_1"/>
    <property type="match status" value="1"/>
</dbReference>
<dbReference type="EC" id="3.6.4.13" evidence="10"/>
<feature type="region of interest" description="Disordered" evidence="11">
    <location>
        <begin position="524"/>
        <end position="554"/>
    </location>
</feature>
<name>A0A1Y2EXG1_PROLT</name>
<feature type="domain" description="DEAD-box RNA helicase Q" evidence="14">
    <location>
        <begin position="62"/>
        <end position="91"/>
    </location>
</feature>
<dbReference type="Pfam" id="PF00270">
    <property type="entry name" value="DEAD"/>
    <property type="match status" value="1"/>
</dbReference>
<dbReference type="CDD" id="cd17964">
    <property type="entry name" value="DEADc_MSS116"/>
    <property type="match status" value="1"/>
</dbReference>
<dbReference type="PROSITE" id="PS51194">
    <property type="entry name" value="HELICASE_CTER"/>
    <property type="match status" value="1"/>
</dbReference>
<feature type="short sequence motif" description="Q motif" evidence="8">
    <location>
        <begin position="62"/>
        <end position="91"/>
    </location>
</feature>
<dbReference type="PROSITE" id="PS00039">
    <property type="entry name" value="DEAD_ATP_HELICASE"/>
    <property type="match status" value="1"/>
</dbReference>
<evidence type="ECO:0000256" key="9">
    <source>
        <dbReference type="RuleBase" id="RU000492"/>
    </source>
</evidence>
<evidence type="ECO:0000256" key="11">
    <source>
        <dbReference type="SAM" id="MobiDB-lite"/>
    </source>
</evidence>
<proteinExistence type="inferred from homology"/>
<evidence type="ECO:0000256" key="5">
    <source>
        <dbReference type="ARBA" id="ARBA00022806"/>
    </source>
</evidence>
<evidence type="ECO:0000256" key="2">
    <source>
        <dbReference type="ARBA" id="ARBA00022552"/>
    </source>
</evidence>
<dbReference type="OMA" id="NGEQYVH"/>
<keyword evidence="2" id="KW-0698">rRNA processing</keyword>
<keyword evidence="6 9" id="KW-0067">ATP-binding</keyword>
<dbReference type="GeneID" id="63782798"/>
<feature type="domain" description="Helicase C-terminal" evidence="13">
    <location>
        <begin position="304"/>
        <end position="461"/>
    </location>
</feature>
<organism evidence="15 16">
    <name type="scientific">Protomyces lactucae-debilis</name>
    <dbReference type="NCBI Taxonomy" id="2754530"/>
    <lineage>
        <taxon>Eukaryota</taxon>
        <taxon>Fungi</taxon>
        <taxon>Dikarya</taxon>
        <taxon>Ascomycota</taxon>
        <taxon>Taphrinomycotina</taxon>
        <taxon>Taphrinomycetes</taxon>
        <taxon>Taphrinales</taxon>
        <taxon>Protomycetaceae</taxon>
        <taxon>Protomyces</taxon>
    </lineage>
</organism>